<dbReference type="NCBIfam" id="NF006719">
    <property type="entry name" value="PRK09257.1"/>
    <property type="match status" value="1"/>
</dbReference>
<comment type="caution">
    <text evidence="9">The sequence shown here is derived from an EMBL/GenBank/DDBJ whole genome shotgun (WGS) entry which is preliminary data.</text>
</comment>
<evidence type="ECO:0000256" key="5">
    <source>
        <dbReference type="ARBA" id="ARBA00022679"/>
    </source>
</evidence>
<dbReference type="RefSeq" id="WP_153663533.1">
    <property type="nucleotide sequence ID" value="NZ_JAAIKR010000002.1"/>
</dbReference>
<keyword evidence="4 7" id="KW-0032">Aminotransferase</keyword>
<keyword evidence="5 7" id="KW-0808">Transferase</keyword>
<dbReference type="Gene3D" id="3.40.640.10">
    <property type="entry name" value="Type I PLP-dependent aspartate aminotransferase-like (Major domain)"/>
    <property type="match status" value="1"/>
</dbReference>
<dbReference type="EC" id="2.6.1.-" evidence="7"/>
<comment type="subunit">
    <text evidence="3">Homodimer.</text>
</comment>
<evidence type="ECO:0000256" key="3">
    <source>
        <dbReference type="ARBA" id="ARBA00011738"/>
    </source>
</evidence>
<keyword evidence="10" id="KW-1185">Reference proteome</keyword>
<gene>
    <name evidence="9" type="ORF">G3R48_04665</name>
</gene>
<dbReference type="InterPro" id="IPR015422">
    <property type="entry name" value="PyrdxlP-dep_Trfase_small"/>
</dbReference>
<dbReference type="Gene3D" id="3.90.1150.10">
    <property type="entry name" value="Aspartate Aminotransferase, domain 1"/>
    <property type="match status" value="1"/>
</dbReference>
<accession>A0ABS5HZS3</accession>
<reference evidence="9 10" key="1">
    <citation type="submission" date="2020-02" db="EMBL/GenBank/DDBJ databases">
        <title>Shewanella WXL01 sp. nov., a marine bacterium isolated from green algae in Luhuitou Fringing Reef (Northern South China Sea).</title>
        <authorList>
            <person name="Wang X."/>
        </authorList>
    </citation>
    <scope>NUCLEOTIDE SEQUENCE [LARGE SCALE GENOMIC DNA]</scope>
    <source>
        <strain evidence="9 10">MCCC 1A01895</strain>
    </source>
</reference>
<evidence type="ECO:0000256" key="2">
    <source>
        <dbReference type="ARBA" id="ARBA00007441"/>
    </source>
</evidence>
<evidence type="ECO:0000256" key="1">
    <source>
        <dbReference type="ARBA" id="ARBA00001933"/>
    </source>
</evidence>
<proteinExistence type="inferred from homology"/>
<keyword evidence="6" id="KW-0663">Pyridoxal phosphate</keyword>
<feature type="domain" description="Aminotransferase class I/classII large" evidence="8">
    <location>
        <begin position="28"/>
        <end position="393"/>
    </location>
</feature>
<dbReference type="SUPFAM" id="SSF53383">
    <property type="entry name" value="PLP-dependent transferases"/>
    <property type="match status" value="1"/>
</dbReference>
<dbReference type="PANTHER" id="PTHR11879:SF22">
    <property type="entry name" value="ASPARTATE AMINOTRANSFERASE, MITOCHONDRIAL"/>
    <property type="match status" value="1"/>
</dbReference>
<sequence length="397" mass="43196">MIFSTVSQAPADPILGLTEAFKADPRQDKVNLGVGIYKDEAGQTPVLTSVKKAEAKLIEIEKSKSYLGIEGVQAYNRAVQTLLFGQDSDITTHDRARTAQAPGGTGSLRMAAEFLVNNTQSSTIWLSNPTWANHQNIFSSAGLSIESYDYYVPETQNIDFEAMLTSLANASAGDIVLLHGCCHNPTGIDLTQAQWQVIGQLCLDKQLLPLFDFAYQGFGAGIEEDAQGLRTVASLVPELIIANSFSKNFGLYNERIGAVTIVAESSESASRAFSQLKKTIRSSYSNPPAHGGLIVATILEDAALRSEWEQELTTMRNRIAQMRALFVQMLKDEGVQRDFGFIANQNGMFSFSGLDKAQVTQLREEFGIYIVGSGRISVAGLTKDNLPKVCKAIAHVL</sequence>
<evidence type="ECO:0000256" key="7">
    <source>
        <dbReference type="RuleBase" id="RU000481"/>
    </source>
</evidence>
<evidence type="ECO:0000256" key="4">
    <source>
        <dbReference type="ARBA" id="ARBA00022576"/>
    </source>
</evidence>
<organism evidence="9 10">
    <name type="scientific">Shewanella intestini</name>
    <dbReference type="NCBI Taxonomy" id="2017544"/>
    <lineage>
        <taxon>Bacteria</taxon>
        <taxon>Pseudomonadati</taxon>
        <taxon>Pseudomonadota</taxon>
        <taxon>Gammaproteobacteria</taxon>
        <taxon>Alteromonadales</taxon>
        <taxon>Shewanellaceae</taxon>
        <taxon>Shewanella</taxon>
    </lineage>
</organism>
<dbReference type="CDD" id="cd00609">
    <property type="entry name" value="AAT_like"/>
    <property type="match status" value="1"/>
</dbReference>
<evidence type="ECO:0000256" key="6">
    <source>
        <dbReference type="ARBA" id="ARBA00022898"/>
    </source>
</evidence>
<dbReference type="InterPro" id="IPR000796">
    <property type="entry name" value="Asp_trans"/>
</dbReference>
<dbReference type="PRINTS" id="PR00799">
    <property type="entry name" value="TRANSAMINASE"/>
</dbReference>
<dbReference type="Proteomes" id="UP000811844">
    <property type="component" value="Unassembled WGS sequence"/>
</dbReference>
<comment type="cofactor">
    <cofactor evidence="1 7">
        <name>pyridoxal 5'-phosphate</name>
        <dbReference type="ChEBI" id="CHEBI:597326"/>
    </cofactor>
</comment>
<dbReference type="PANTHER" id="PTHR11879">
    <property type="entry name" value="ASPARTATE AMINOTRANSFERASE"/>
    <property type="match status" value="1"/>
</dbReference>
<evidence type="ECO:0000313" key="10">
    <source>
        <dbReference type="Proteomes" id="UP000811844"/>
    </source>
</evidence>
<dbReference type="GO" id="GO:0008483">
    <property type="term" value="F:transaminase activity"/>
    <property type="evidence" value="ECO:0007669"/>
    <property type="project" value="UniProtKB-KW"/>
</dbReference>
<dbReference type="Pfam" id="PF00155">
    <property type="entry name" value="Aminotran_1_2"/>
    <property type="match status" value="1"/>
</dbReference>
<comment type="similarity">
    <text evidence="2 7">Belongs to the class-I pyridoxal-phosphate-dependent aminotransferase family.</text>
</comment>
<protein>
    <recommendedName>
        <fullName evidence="7">Aminotransferase</fullName>
        <ecNumber evidence="7">2.6.1.-</ecNumber>
    </recommendedName>
</protein>
<dbReference type="InterPro" id="IPR004838">
    <property type="entry name" value="NHTrfase_class1_PyrdxlP-BS"/>
</dbReference>
<dbReference type="EMBL" id="JAAIKR010000002">
    <property type="protein sequence ID" value="MBR9727284.1"/>
    <property type="molecule type" value="Genomic_DNA"/>
</dbReference>
<evidence type="ECO:0000313" key="9">
    <source>
        <dbReference type="EMBL" id="MBR9727284.1"/>
    </source>
</evidence>
<dbReference type="InterPro" id="IPR015421">
    <property type="entry name" value="PyrdxlP-dep_Trfase_major"/>
</dbReference>
<dbReference type="PROSITE" id="PS00105">
    <property type="entry name" value="AA_TRANSFER_CLASS_1"/>
    <property type="match status" value="1"/>
</dbReference>
<dbReference type="InterPro" id="IPR015424">
    <property type="entry name" value="PyrdxlP-dep_Trfase"/>
</dbReference>
<dbReference type="InterPro" id="IPR004839">
    <property type="entry name" value="Aminotransferase_I/II_large"/>
</dbReference>
<name>A0ABS5HZS3_9GAMM</name>
<evidence type="ECO:0000259" key="8">
    <source>
        <dbReference type="Pfam" id="PF00155"/>
    </source>
</evidence>